<evidence type="ECO:0000256" key="4">
    <source>
        <dbReference type="ARBA" id="ARBA00023242"/>
    </source>
</evidence>
<dbReference type="InterPro" id="IPR011598">
    <property type="entry name" value="bHLH_dom"/>
</dbReference>
<dbReference type="PANTHER" id="PTHR46117">
    <property type="entry name" value="FI24210P1"/>
    <property type="match status" value="1"/>
</dbReference>
<gene>
    <name evidence="7" type="ORF">EW145_g8474</name>
</gene>
<dbReference type="AlphaFoldDB" id="A0A4S4K5R2"/>
<feature type="compositionally biased region" description="Low complexity" evidence="5">
    <location>
        <begin position="403"/>
        <end position="416"/>
    </location>
</feature>
<feature type="non-terminal residue" evidence="7">
    <location>
        <position position="432"/>
    </location>
</feature>
<dbReference type="GO" id="GO:0000978">
    <property type="term" value="F:RNA polymerase II cis-regulatory region sequence-specific DNA binding"/>
    <property type="evidence" value="ECO:0007669"/>
    <property type="project" value="TreeGrafter"/>
</dbReference>
<evidence type="ECO:0000256" key="5">
    <source>
        <dbReference type="SAM" id="MobiDB-lite"/>
    </source>
</evidence>
<feature type="compositionally biased region" description="Polar residues" evidence="5">
    <location>
        <begin position="88"/>
        <end position="101"/>
    </location>
</feature>
<dbReference type="Gene3D" id="4.10.280.10">
    <property type="entry name" value="Helix-loop-helix DNA-binding domain"/>
    <property type="match status" value="1"/>
</dbReference>
<evidence type="ECO:0000256" key="3">
    <source>
        <dbReference type="ARBA" id="ARBA00023163"/>
    </source>
</evidence>
<comment type="subcellular location">
    <subcellularLocation>
        <location evidence="1">Nucleus</location>
    </subcellularLocation>
</comment>
<evidence type="ECO:0000256" key="1">
    <source>
        <dbReference type="ARBA" id="ARBA00004123"/>
    </source>
</evidence>
<dbReference type="GO" id="GO:0005634">
    <property type="term" value="C:nucleus"/>
    <property type="evidence" value="ECO:0007669"/>
    <property type="project" value="UniProtKB-SubCell"/>
</dbReference>
<keyword evidence="2" id="KW-0805">Transcription regulation</keyword>
<feature type="compositionally biased region" description="Basic residues" evidence="5">
    <location>
        <begin position="1"/>
        <end position="11"/>
    </location>
</feature>
<feature type="compositionally biased region" description="Basic and acidic residues" evidence="5">
    <location>
        <begin position="142"/>
        <end position="151"/>
    </location>
</feature>
<evidence type="ECO:0000259" key="6">
    <source>
        <dbReference type="PROSITE" id="PS50888"/>
    </source>
</evidence>
<feature type="compositionally biased region" description="Basic residues" evidence="5">
    <location>
        <begin position="421"/>
        <end position="432"/>
    </location>
</feature>
<accession>A0A4S4K5R2</accession>
<dbReference type="InterPro" id="IPR036638">
    <property type="entry name" value="HLH_DNA-bd_sf"/>
</dbReference>
<evidence type="ECO:0000313" key="8">
    <source>
        <dbReference type="Proteomes" id="UP000308199"/>
    </source>
</evidence>
<dbReference type="GO" id="GO:0000981">
    <property type="term" value="F:DNA-binding transcription factor activity, RNA polymerase II-specific"/>
    <property type="evidence" value="ECO:0007669"/>
    <property type="project" value="TreeGrafter"/>
</dbReference>
<feature type="region of interest" description="Disordered" evidence="5">
    <location>
        <begin position="169"/>
        <end position="218"/>
    </location>
</feature>
<feature type="region of interest" description="Disordered" evidence="5">
    <location>
        <begin position="1"/>
        <end position="23"/>
    </location>
</feature>
<keyword evidence="4" id="KW-0539">Nucleus</keyword>
<organism evidence="7 8">
    <name type="scientific">Phellinidium pouzarii</name>
    <dbReference type="NCBI Taxonomy" id="167371"/>
    <lineage>
        <taxon>Eukaryota</taxon>
        <taxon>Fungi</taxon>
        <taxon>Dikarya</taxon>
        <taxon>Basidiomycota</taxon>
        <taxon>Agaricomycotina</taxon>
        <taxon>Agaricomycetes</taxon>
        <taxon>Hymenochaetales</taxon>
        <taxon>Hymenochaetaceae</taxon>
        <taxon>Phellinidium</taxon>
    </lineage>
</organism>
<dbReference type="EMBL" id="SGPK01001402">
    <property type="protein sequence ID" value="THG93098.1"/>
    <property type="molecule type" value="Genomic_DNA"/>
</dbReference>
<dbReference type="PANTHER" id="PTHR46117:SF3">
    <property type="entry name" value="FI24210P1"/>
    <property type="match status" value="1"/>
</dbReference>
<feature type="compositionally biased region" description="Polar residues" evidence="5">
    <location>
        <begin position="388"/>
        <end position="402"/>
    </location>
</feature>
<evidence type="ECO:0000313" key="7">
    <source>
        <dbReference type="EMBL" id="THG93098.1"/>
    </source>
</evidence>
<dbReference type="GO" id="GO:0046983">
    <property type="term" value="F:protein dimerization activity"/>
    <property type="evidence" value="ECO:0007669"/>
    <property type="project" value="InterPro"/>
</dbReference>
<feature type="region of interest" description="Disordered" evidence="5">
    <location>
        <begin position="65"/>
        <end position="151"/>
    </location>
</feature>
<reference evidence="7 8" key="1">
    <citation type="submission" date="2019-02" db="EMBL/GenBank/DDBJ databases">
        <title>Genome sequencing of the rare red list fungi Phellinidium pouzarii.</title>
        <authorList>
            <person name="Buettner E."/>
            <person name="Kellner H."/>
        </authorList>
    </citation>
    <scope>NUCLEOTIDE SEQUENCE [LARGE SCALE GENOMIC DNA]</scope>
    <source>
        <strain evidence="7 8">DSM 108285</strain>
    </source>
</reference>
<dbReference type="SUPFAM" id="SSF47459">
    <property type="entry name" value="HLH, helix-loop-helix DNA-binding domain"/>
    <property type="match status" value="1"/>
</dbReference>
<comment type="caution">
    <text evidence="7">The sequence shown here is derived from an EMBL/GenBank/DDBJ whole genome shotgun (WGS) entry which is preliminary data.</text>
</comment>
<keyword evidence="8" id="KW-1185">Reference proteome</keyword>
<sequence>MPHLAHTHSHLHSLPSPPSRPQAIVIPVHGGPGGALSPLGGMGALGSALSPLGVGQASGWFLPGATSGGNSGSTPGAEFSLPTPESVHGTSALGQFGTSAGSMGISPKDMTLSSKGDSSPPLDAASKQAAIVNEKRRRRRESHNAVERRRRDNINEKISELATLIPEVMLDPGAPSTGEAAKNKDACAKDCTSEDGGTPGADGGAGGSGSGGGGGNAKDAAGVKTNKGMILRKSVEYIRYLQQLVGAQAERNRALEEQLVRAGLSLGGGEEGGMGDDGDSEDVVEVTRTGERVGKRGFHSTSTGLGHNHHFSDAHGFGADVLGMHAFDMDVGLGMGGFCALEPMAEGSEMEMEMELEREMEMEDMDMDGGSYGGGYASGRHKHLNGHALTNGNGNGITSVHSNGNGNTNANGNANGYDHAKTRRTRRTSTSA</sequence>
<dbReference type="SMART" id="SM00353">
    <property type="entry name" value="HLH"/>
    <property type="match status" value="1"/>
</dbReference>
<dbReference type="CDD" id="cd11387">
    <property type="entry name" value="bHLHzip_USF_MITF"/>
    <property type="match status" value="1"/>
</dbReference>
<dbReference type="InterPro" id="IPR051732">
    <property type="entry name" value="USF"/>
</dbReference>
<feature type="compositionally biased region" description="Gly residues" evidence="5">
    <location>
        <begin position="197"/>
        <end position="216"/>
    </location>
</feature>
<feature type="domain" description="BHLH" evidence="6">
    <location>
        <begin position="138"/>
        <end position="241"/>
    </location>
</feature>
<name>A0A4S4K5R2_9AGAM</name>
<dbReference type="Proteomes" id="UP000308199">
    <property type="component" value="Unassembled WGS sequence"/>
</dbReference>
<protein>
    <recommendedName>
        <fullName evidence="6">BHLH domain-containing protein</fullName>
    </recommendedName>
</protein>
<dbReference type="PROSITE" id="PS50888">
    <property type="entry name" value="BHLH"/>
    <property type="match status" value="1"/>
</dbReference>
<feature type="compositionally biased region" description="Basic and acidic residues" evidence="5">
    <location>
        <begin position="181"/>
        <end position="192"/>
    </location>
</feature>
<keyword evidence="3" id="KW-0804">Transcription</keyword>
<evidence type="ECO:0000256" key="2">
    <source>
        <dbReference type="ARBA" id="ARBA00023015"/>
    </source>
</evidence>
<feature type="region of interest" description="Disordered" evidence="5">
    <location>
        <begin position="388"/>
        <end position="432"/>
    </location>
</feature>
<dbReference type="Pfam" id="PF00010">
    <property type="entry name" value="HLH"/>
    <property type="match status" value="1"/>
</dbReference>
<dbReference type="OrthoDB" id="690068at2759"/>
<proteinExistence type="predicted"/>